<dbReference type="Proteomes" id="UP001434883">
    <property type="component" value="Unassembled WGS sequence"/>
</dbReference>
<dbReference type="EMBL" id="JAHRIN010001517">
    <property type="protein sequence ID" value="MEQ2191953.1"/>
    <property type="molecule type" value="Genomic_DNA"/>
</dbReference>
<accession>A0ABV0Q8Y2</accession>
<protein>
    <submittedName>
        <fullName evidence="1">Uncharacterized protein</fullName>
    </submittedName>
</protein>
<sequence length="140" mass="16168">MNTLERHMKDIFECNFIFLSVLSSGRFCGMREIKSKLQLLHVISLLSHCWFDEYRQNQCNTNHASTGQNQNQTSKLIQLQSNSRTINKKIILEISVYPNRLLLQNLAPADFLTVSKDLRVIISFQTKFTTAANKTTLVFL</sequence>
<name>A0ABV0Q8Y2_9TELE</name>
<evidence type="ECO:0000313" key="1">
    <source>
        <dbReference type="EMBL" id="MEQ2191953.1"/>
    </source>
</evidence>
<keyword evidence="2" id="KW-1185">Reference proteome</keyword>
<gene>
    <name evidence="1" type="ORF">XENOCAPTIV_004841</name>
</gene>
<organism evidence="1 2">
    <name type="scientific">Xenoophorus captivus</name>
    <dbReference type="NCBI Taxonomy" id="1517983"/>
    <lineage>
        <taxon>Eukaryota</taxon>
        <taxon>Metazoa</taxon>
        <taxon>Chordata</taxon>
        <taxon>Craniata</taxon>
        <taxon>Vertebrata</taxon>
        <taxon>Euteleostomi</taxon>
        <taxon>Actinopterygii</taxon>
        <taxon>Neopterygii</taxon>
        <taxon>Teleostei</taxon>
        <taxon>Neoteleostei</taxon>
        <taxon>Acanthomorphata</taxon>
        <taxon>Ovalentaria</taxon>
        <taxon>Atherinomorphae</taxon>
        <taxon>Cyprinodontiformes</taxon>
        <taxon>Goodeidae</taxon>
        <taxon>Xenoophorus</taxon>
    </lineage>
</organism>
<proteinExistence type="predicted"/>
<evidence type="ECO:0000313" key="2">
    <source>
        <dbReference type="Proteomes" id="UP001434883"/>
    </source>
</evidence>
<reference evidence="1 2" key="1">
    <citation type="submission" date="2021-06" db="EMBL/GenBank/DDBJ databases">
        <authorList>
            <person name="Palmer J.M."/>
        </authorList>
    </citation>
    <scope>NUCLEOTIDE SEQUENCE [LARGE SCALE GENOMIC DNA]</scope>
    <source>
        <strain evidence="1 2">XC_2019</strain>
        <tissue evidence="1">Muscle</tissue>
    </source>
</reference>
<comment type="caution">
    <text evidence="1">The sequence shown here is derived from an EMBL/GenBank/DDBJ whole genome shotgun (WGS) entry which is preliminary data.</text>
</comment>